<evidence type="ECO:0008006" key="4">
    <source>
        <dbReference type="Google" id="ProtNLM"/>
    </source>
</evidence>
<reference evidence="2" key="1">
    <citation type="submission" date="2017-08" db="EMBL/GenBank/DDBJ databases">
        <authorList>
            <person name="Polle J.E."/>
            <person name="Barry K."/>
            <person name="Cushman J."/>
            <person name="Schmutz J."/>
            <person name="Tran D."/>
            <person name="Hathwaick L.T."/>
            <person name="Yim W.C."/>
            <person name="Jenkins J."/>
            <person name="Mckie-Krisberg Z.M."/>
            <person name="Prochnik S."/>
            <person name="Lindquist E."/>
            <person name="Dockter R.B."/>
            <person name="Adam C."/>
            <person name="Molina H."/>
            <person name="Bunkerborg J."/>
            <person name="Jin E."/>
            <person name="Buchheim M."/>
            <person name="Magnuson J."/>
        </authorList>
    </citation>
    <scope>NUCLEOTIDE SEQUENCE</scope>
    <source>
        <strain evidence="2">CCAP 19/18</strain>
    </source>
</reference>
<name>A0ABQ7GLZ4_DUNSA</name>
<comment type="caution">
    <text evidence="2">The sequence shown here is derived from an EMBL/GenBank/DDBJ whole genome shotgun (WGS) entry which is preliminary data.</text>
</comment>
<feature type="region of interest" description="Disordered" evidence="1">
    <location>
        <begin position="34"/>
        <end position="58"/>
    </location>
</feature>
<protein>
    <recommendedName>
        <fullName evidence="4">Encoded protein</fullName>
    </recommendedName>
</protein>
<keyword evidence="3" id="KW-1185">Reference proteome</keyword>
<evidence type="ECO:0000313" key="3">
    <source>
        <dbReference type="Proteomes" id="UP000815325"/>
    </source>
</evidence>
<proteinExistence type="predicted"/>
<evidence type="ECO:0000313" key="2">
    <source>
        <dbReference type="EMBL" id="KAF5835588.1"/>
    </source>
</evidence>
<dbReference type="EMBL" id="MU069698">
    <property type="protein sequence ID" value="KAF5835588.1"/>
    <property type="molecule type" value="Genomic_DNA"/>
</dbReference>
<evidence type="ECO:0000256" key="1">
    <source>
        <dbReference type="SAM" id="MobiDB-lite"/>
    </source>
</evidence>
<accession>A0ABQ7GLZ4</accession>
<dbReference type="Proteomes" id="UP000815325">
    <property type="component" value="Unassembled WGS sequence"/>
</dbReference>
<sequence>MAKRTRCADGLCMPDVDVAQVWRSLLAACEMPAPRGASTPAAASHRHSKSGQEDIDGHEDANMECDAAGSSAAAPIRAQTVGIAGRPKLRLTLLPPPGPRNDPLAMAEYGRAIEVLLLITPGGEKATTIDAEGHMALGVLRALGLPETVLAVQGVGSGPGNRAATGSMKERSAARKRAERAVGAVLTGEQRAYPVDSTPDCGQVWQALPHSCMLPRVYSPMLLVLLS</sequence>
<organism evidence="2 3">
    <name type="scientific">Dunaliella salina</name>
    <name type="common">Green alga</name>
    <name type="synonym">Protococcus salinus</name>
    <dbReference type="NCBI Taxonomy" id="3046"/>
    <lineage>
        <taxon>Eukaryota</taxon>
        <taxon>Viridiplantae</taxon>
        <taxon>Chlorophyta</taxon>
        <taxon>core chlorophytes</taxon>
        <taxon>Chlorophyceae</taxon>
        <taxon>CS clade</taxon>
        <taxon>Chlamydomonadales</taxon>
        <taxon>Dunaliellaceae</taxon>
        <taxon>Dunaliella</taxon>
    </lineage>
</organism>
<gene>
    <name evidence="2" type="ORF">DUNSADRAFT_7190</name>
</gene>